<evidence type="ECO:0000256" key="1">
    <source>
        <dbReference type="SAM" id="MobiDB-lite"/>
    </source>
</evidence>
<dbReference type="RefSeq" id="XP_007728549.1">
    <property type="nucleotide sequence ID" value="XM_007730359.1"/>
</dbReference>
<dbReference type="InterPro" id="IPR014751">
    <property type="entry name" value="XRCC4-like_C"/>
</dbReference>
<dbReference type="EMBL" id="AMGY01000001">
    <property type="protein sequence ID" value="EXJ91659.1"/>
    <property type="molecule type" value="Genomic_DNA"/>
</dbReference>
<dbReference type="OrthoDB" id="8064436at2759"/>
<dbReference type="Pfam" id="PF21924">
    <property type="entry name" value="XRCC4_CC"/>
    <property type="match status" value="1"/>
</dbReference>
<feature type="compositionally biased region" description="Basic and acidic residues" evidence="1">
    <location>
        <begin position="226"/>
        <end position="237"/>
    </location>
</feature>
<evidence type="ECO:0000259" key="2">
    <source>
        <dbReference type="Pfam" id="PF21924"/>
    </source>
</evidence>
<dbReference type="STRING" id="1182542.W9ZAV5"/>
<protein>
    <recommendedName>
        <fullName evidence="2">XRCC4 coiled-coil domain-containing protein</fullName>
    </recommendedName>
</protein>
<proteinExistence type="predicted"/>
<organism evidence="3 4">
    <name type="scientific">Capronia epimyces CBS 606.96</name>
    <dbReference type="NCBI Taxonomy" id="1182542"/>
    <lineage>
        <taxon>Eukaryota</taxon>
        <taxon>Fungi</taxon>
        <taxon>Dikarya</taxon>
        <taxon>Ascomycota</taxon>
        <taxon>Pezizomycotina</taxon>
        <taxon>Eurotiomycetes</taxon>
        <taxon>Chaetothyriomycetidae</taxon>
        <taxon>Chaetothyriales</taxon>
        <taxon>Herpotrichiellaceae</taxon>
        <taxon>Capronia</taxon>
    </lineage>
</organism>
<comment type="caution">
    <text evidence="3">The sequence shown here is derived from an EMBL/GenBank/DDBJ whole genome shotgun (WGS) entry which is preliminary data.</text>
</comment>
<feature type="compositionally biased region" description="Low complexity" evidence="1">
    <location>
        <begin position="285"/>
        <end position="296"/>
    </location>
</feature>
<reference evidence="3 4" key="1">
    <citation type="submission" date="2013-03" db="EMBL/GenBank/DDBJ databases">
        <title>The Genome Sequence of Capronia epimyces CBS 606.96.</title>
        <authorList>
            <consortium name="The Broad Institute Genomics Platform"/>
            <person name="Cuomo C."/>
            <person name="de Hoog S."/>
            <person name="Gorbushina A."/>
            <person name="Walker B."/>
            <person name="Young S.K."/>
            <person name="Zeng Q."/>
            <person name="Gargeya S."/>
            <person name="Fitzgerald M."/>
            <person name="Haas B."/>
            <person name="Abouelleil A."/>
            <person name="Allen A.W."/>
            <person name="Alvarado L."/>
            <person name="Arachchi H.M."/>
            <person name="Berlin A.M."/>
            <person name="Chapman S.B."/>
            <person name="Gainer-Dewar J."/>
            <person name="Goldberg J."/>
            <person name="Griggs A."/>
            <person name="Gujja S."/>
            <person name="Hansen M."/>
            <person name="Howarth C."/>
            <person name="Imamovic A."/>
            <person name="Ireland A."/>
            <person name="Larimer J."/>
            <person name="McCowan C."/>
            <person name="Murphy C."/>
            <person name="Pearson M."/>
            <person name="Poon T.W."/>
            <person name="Priest M."/>
            <person name="Roberts A."/>
            <person name="Saif S."/>
            <person name="Shea T."/>
            <person name="Sisk P."/>
            <person name="Sykes S."/>
            <person name="Wortman J."/>
            <person name="Nusbaum C."/>
            <person name="Birren B."/>
        </authorList>
    </citation>
    <scope>NUCLEOTIDE SEQUENCE [LARGE SCALE GENOMIC DNA]</scope>
    <source>
        <strain evidence="3 4">CBS 606.96</strain>
    </source>
</reference>
<name>W9ZAV5_9EURO</name>
<dbReference type="PANTHER" id="PTHR42067:SF1">
    <property type="entry name" value="MITOTIC APPARATUS PROTEIN P62"/>
    <property type="match status" value="1"/>
</dbReference>
<keyword evidence="4" id="KW-1185">Reference proteome</keyword>
<dbReference type="eggNOG" id="ENOG502QWJA">
    <property type="taxonomic scope" value="Eukaryota"/>
</dbReference>
<dbReference type="Gene3D" id="1.20.5.370">
    <property type="match status" value="1"/>
</dbReference>
<feature type="compositionally biased region" description="Acidic residues" evidence="1">
    <location>
        <begin position="369"/>
        <end position="382"/>
    </location>
</feature>
<feature type="domain" description="XRCC4 coiled-coil" evidence="2">
    <location>
        <begin position="169"/>
        <end position="212"/>
    </location>
</feature>
<feature type="compositionally biased region" description="Acidic residues" evidence="1">
    <location>
        <begin position="253"/>
        <end position="271"/>
    </location>
</feature>
<feature type="region of interest" description="Disordered" evidence="1">
    <location>
        <begin position="226"/>
        <end position="382"/>
    </location>
</feature>
<evidence type="ECO:0000313" key="4">
    <source>
        <dbReference type="Proteomes" id="UP000019478"/>
    </source>
</evidence>
<dbReference type="AlphaFoldDB" id="W9ZAV5"/>
<gene>
    <name evidence="3" type="ORF">A1O3_00209</name>
</gene>
<feature type="compositionally biased region" description="Polar residues" evidence="1">
    <location>
        <begin position="348"/>
        <end position="367"/>
    </location>
</feature>
<dbReference type="GeneID" id="19164349"/>
<dbReference type="HOGENOM" id="CLU_044616_2_0_1"/>
<dbReference type="PANTHER" id="PTHR42067">
    <property type="entry name" value="YALI0C15378P"/>
    <property type="match status" value="1"/>
</dbReference>
<dbReference type="Proteomes" id="UP000019478">
    <property type="component" value="Unassembled WGS sequence"/>
</dbReference>
<dbReference type="InterPro" id="IPR053962">
    <property type="entry name" value="XRCC4_CC"/>
</dbReference>
<evidence type="ECO:0000313" key="3">
    <source>
        <dbReference type="EMBL" id="EXJ91659.1"/>
    </source>
</evidence>
<dbReference type="SUPFAM" id="SSF58022">
    <property type="entry name" value="XRCC4, C-terminal oligomerization domain"/>
    <property type="match status" value="1"/>
</dbReference>
<accession>W9ZAV5</accession>
<sequence>MAASSWVIRLEANEGKGTTPILVKVSRKEGGHDLDLDLLATDGDAAYAGKVRQRYLKRLRAKNYDGSDDDWPAAISYILRSKAGHPINPTQARNIDVTCSVSGKIPTAILSIAFLHKVEDITQKLGTLELPQKLDTDDIDLFGWALQAIEKRGELDEAVQSLTGELGSRDKTLQALQKQIDDLVEAKTEHEAQLLSKFTVLLNEKKLKIRNMQRVMSTAKTDAKKLGELRSVAKDDEPINIGRQNKRHAEEAPKDDETEESEAFETMEVDTDSNVQRRIPRELDSPTSRDTTPSPSETDEDEDNELTAPDSASRPRKIAPNPKQGSNHKSPSPLPPRRELPFQKKTNRLQNDAAQTQTGKNVQSVTLTAEDDEETASEDDEL</sequence>